<keyword evidence="3" id="KW-0238">DNA-binding</keyword>
<reference evidence="6" key="2">
    <citation type="submission" date="2009-09" db="EMBL/GenBank/DDBJ databases">
        <title>Complete sequence of chromosome of Candidatus Accumulibacter phosphatis clade IIA str. UW-1.</title>
        <authorList>
            <consortium name="US DOE Joint Genome Institute"/>
            <person name="Martin H.G."/>
            <person name="Ivanova N."/>
            <person name="Kunin V."/>
            <person name="Warnecke F."/>
            <person name="Barry K."/>
            <person name="He S."/>
            <person name="Salamov A."/>
            <person name="Szeto E."/>
            <person name="Dalin E."/>
            <person name="Pangilinan J.L."/>
            <person name="Lapidus A."/>
            <person name="Lowry S."/>
            <person name="Kyrpides N.C."/>
            <person name="McMahon K.D."/>
            <person name="Hugenholtz P."/>
        </authorList>
    </citation>
    <scope>NUCLEOTIDE SEQUENCE [LARGE SCALE GENOMIC DNA]</scope>
    <source>
        <strain evidence="6">UW-1</strain>
    </source>
</reference>
<feature type="domain" description="Type I restriction modification DNA specificity" evidence="5">
    <location>
        <begin position="56"/>
        <end position="180"/>
    </location>
</feature>
<dbReference type="AlphaFoldDB" id="C7RNT4"/>
<dbReference type="InterPro" id="IPR052021">
    <property type="entry name" value="Type-I_RS_S_subunit"/>
</dbReference>
<dbReference type="GO" id="GO:0004519">
    <property type="term" value="F:endonuclease activity"/>
    <property type="evidence" value="ECO:0007669"/>
    <property type="project" value="UniProtKB-KW"/>
</dbReference>
<evidence type="ECO:0000256" key="2">
    <source>
        <dbReference type="ARBA" id="ARBA00022747"/>
    </source>
</evidence>
<keyword evidence="6" id="KW-0540">Nuclease</keyword>
<evidence type="ECO:0000313" key="6">
    <source>
        <dbReference type="EMBL" id="ACV34220.1"/>
    </source>
</evidence>
<evidence type="ECO:0000256" key="3">
    <source>
        <dbReference type="ARBA" id="ARBA00023125"/>
    </source>
</evidence>
<dbReference type="GO" id="GO:0009307">
    <property type="term" value="P:DNA restriction-modification system"/>
    <property type="evidence" value="ECO:0007669"/>
    <property type="project" value="UniProtKB-KW"/>
</dbReference>
<reference evidence="6" key="1">
    <citation type="submission" date="2009-08" db="EMBL/GenBank/DDBJ databases">
        <authorList>
            <consortium name="US DOE Joint Genome Institute"/>
            <person name="Lucas S."/>
            <person name="Copeland A."/>
            <person name="Lapidus A."/>
            <person name="Glavina del Rio T."/>
            <person name="Dalin E."/>
            <person name="Tice H."/>
            <person name="Bruce D."/>
            <person name="Barry K."/>
            <person name="Pitluck S."/>
            <person name="Lowry S."/>
            <person name="Larimer F."/>
            <person name="Land M."/>
            <person name="Hauser L."/>
            <person name="Kyrpides N."/>
            <person name="Ivanova N."/>
            <person name="McMahon K.D."/>
            <person name="Hugenholtz P."/>
        </authorList>
    </citation>
    <scope>NUCLEOTIDE SEQUENCE</scope>
    <source>
        <strain evidence="6">UW-1</strain>
    </source>
</reference>
<keyword evidence="6" id="KW-0378">Hydrolase</keyword>
<proteinExistence type="inferred from homology"/>
<dbReference type="KEGG" id="app:CAP2UW1_0883"/>
<dbReference type="EMBL" id="CP001715">
    <property type="protein sequence ID" value="ACV34220.1"/>
    <property type="molecule type" value="Genomic_DNA"/>
</dbReference>
<dbReference type="PANTHER" id="PTHR30408:SF12">
    <property type="entry name" value="TYPE I RESTRICTION ENZYME MJAVIII SPECIFICITY SUBUNIT"/>
    <property type="match status" value="1"/>
</dbReference>
<organism evidence="6">
    <name type="scientific">Accumulibacter regalis</name>
    <dbReference type="NCBI Taxonomy" id="522306"/>
    <lineage>
        <taxon>Bacteria</taxon>
        <taxon>Pseudomonadati</taxon>
        <taxon>Pseudomonadota</taxon>
        <taxon>Betaproteobacteria</taxon>
        <taxon>Candidatus Accumulibacter</taxon>
    </lineage>
</organism>
<accession>C7RNT4</accession>
<dbReference type="InterPro" id="IPR000055">
    <property type="entry name" value="Restrct_endonuc_typeI_TRD"/>
</dbReference>
<evidence type="ECO:0000256" key="1">
    <source>
        <dbReference type="ARBA" id="ARBA00010923"/>
    </source>
</evidence>
<dbReference type="OrthoDB" id="5298944at2"/>
<evidence type="ECO:0000259" key="5">
    <source>
        <dbReference type="Pfam" id="PF01420"/>
    </source>
</evidence>
<dbReference type="HOGENOM" id="CLU_021095_10_1_4"/>
<dbReference type="GO" id="GO:0003677">
    <property type="term" value="F:DNA binding"/>
    <property type="evidence" value="ECO:0007669"/>
    <property type="project" value="UniProtKB-KW"/>
</dbReference>
<protein>
    <submittedName>
        <fullName evidence="6">Restriction endonuclease S subunits-like protein</fullName>
    </submittedName>
</protein>
<dbReference type="SUPFAM" id="SSF116734">
    <property type="entry name" value="DNA methylase specificity domain"/>
    <property type="match status" value="2"/>
</dbReference>
<keyword evidence="2" id="KW-0680">Restriction system</keyword>
<sequence>MTALAAVELSDVAAFIRGITFKPEDVVPVDTPGAAACMRTKNVQTELDLCDVWGIPQSFVRREDQYLIPGDVLVSSANSWNLVGKCCLVPSLPWRSTFGGFISVLRANPAKVDPRYLFRWFASDRTQATVRSFGQQTTNISNLNVGRCLKLKLHLPALPEQRRIAEILDKADALRAKRRAALAQLDALTQSIFLDMFGDPATNPKGWPCAQLCTLGTKFSDGPFGSNLKSDHYRASGVRVVRLQNIGVGEFLGADAAYISEDHFRNLKKHECLPGDVLVGTLGDPNLRACIQPRWLSVALNKADCVQIRPDERTATSEFVCFLLNQPGTQRMAQDLMHGQTRIRISMGRLRSLAIPVPPIGLQRDFTQQVAAMETLKTAHRAALAQLDALFASLQHRAFLGDL</sequence>
<dbReference type="InterPro" id="IPR044946">
    <property type="entry name" value="Restrct_endonuc_typeI_TRD_sf"/>
</dbReference>
<dbReference type="Gene3D" id="3.90.220.20">
    <property type="entry name" value="DNA methylase specificity domains"/>
    <property type="match status" value="2"/>
</dbReference>
<feature type="coiled-coil region" evidence="4">
    <location>
        <begin position="164"/>
        <end position="191"/>
    </location>
</feature>
<evidence type="ECO:0000256" key="4">
    <source>
        <dbReference type="SAM" id="Coils"/>
    </source>
</evidence>
<keyword evidence="6" id="KW-0255">Endonuclease</keyword>
<comment type="similarity">
    <text evidence="1">Belongs to the type-I restriction system S methylase family.</text>
</comment>
<dbReference type="PANTHER" id="PTHR30408">
    <property type="entry name" value="TYPE-1 RESTRICTION ENZYME ECOKI SPECIFICITY PROTEIN"/>
    <property type="match status" value="1"/>
</dbReference>
<dbReference type="Pfam" id="PF01420">
    <property type="entry name" value="Methylase_S"/>
    <property type="match status" value="1"/>
</dbReference>
<dbReference type="CDD" id="cd17252">
    <property type="entry name" value="RMtype1_S_EcoKI-TRD1-CR1_like"/>
    <property type="match status" value="1"/>
</dbReference>
<keyword evidence="4" id="KW-0175">Coiled coil</keyword>
<dbReference type="REBASE" id="21862">
    <property type="entry name" value="S.AphORF884P"/>
</dbReference>
<dbReference type="STRING" id="522306.CAP2UW1_0883"/>
<gene>
    <name evidence="6" type="ordered locus">CAP2UW1_0883</name>
</gene>
<name>C7RNT4_ACCRE</name>
<dbReference type="eggNOG" id="COG0732">
    <property type="taxonomic scope" value="Bacteria"/>
</dbReference>